<reference evidence="2 3" key="1">
    <citation type="submission" date="2019-05" db="EMBL/GenBank/DDBJ databases">
        <title>Verrucobacter flavum gen. nov., sp. nov. a new member of the family Verrucomicrobiaceae.</title>
        <authorList>
            <person name="Szuroczki S."/>
            <person name="Abbaszade G."/>
            <person name="Szabo A."/>
            <person name="Felfoldi T."/>
            <person name="Schumann P."/>
            <person name="Boka K."/>
            <person name="Keki Z."/>
            <person name="Toumi M."/>
            <person name="Toth E."/>
        </authorList>
    </citation>
    <scope>NUCLEOTIDE SEQUENCE [LARGE SCALE GENOMIC DNA]</scope>
    <source>
        <strain evidence="2 3">MG-N-17</strain>
    </source>
</reference>
<feature type="domain" description="Multi-ubiquitin" evidence="1">
    <location>
        <begin position="184"/>
        <end position="247"/>
    </location>
</feature>
<dbReference type="EMBL" id="VAUV01000005">
    <property type="protein sequence ID" value="TLD71361.1"/>
    <property type="molecule type" value="Genomic_DNA"/>
</dbReference>
<comment type="caution">
    <text evidence="2">The sequence shown here is derived from an EMBL/GenBank/DDBJ whole genome shotgun (WGS) entry which is preliminary data.</text>
</comment>
<dbReference type="OrthoDB" id="7445930at2"/>
<keyword evidence="3" id="KW-1185">Reference proteome</keyword>
<dbReference type="Pfam" id="PF14452">
    <property type="entry name" value="Multi_ubiq"/>
    <property type="match status" value="1"/>
</dbReference>
<evidence type="ECO:0000313" key="2">
    <source>
        <dbReference type="EMBL" id="TLD71361.1"/>
    </source>
</evidence>
<dbReference type="Proteomes" id="UP000306196">
    <property type="component" value="Unassembled WGS sequence"/>
</dbReference>
<sequence>MNTLNDNTPSQSGTDNPSAKWASVVSDRLILMPRRRVSALLVSEQAGLKLGSVLIRDRVSGDDEVLEHDVEVDLADGNVFRVASSCDCASKPNPKLGEPKLAFVVDDRFKEVTNPSQTENGLRRLFGLDPRVELLRDMESPNDTPIDENETVRFKEGPVFVSCVEIEKHCKGTEGPPDARRYIIRVRDKRVVVPKPNPTGREILKLAGFDPAKILLNQRIGKRTVPVALDATVDLTACGIERFTTLPNEQGEGRPTQDFSLPEDDVEQLNAQNLSWQAITDKGTNWLIINNVPLPDVFHGEPTDVAIRILPGYPATALDMAYFHPPVRRKDGRPINCTEGTAGIRAKSWQQWSRHYSSANPWKPGEFNVLTHYLLSLAWLEREAAKA</sequence>
<evidence type="ECO:0000259" key="1">
    <source>
        <dbReference type="Pfam" id="PF14452"/>
    </source>
</evidence>
<name>A0A5R8KGK3_9BACT</name>
<dbReference type="Pfam" id="PF14462">
    <property type="entry name" value="Prok-E2_E"/>
    <property type="match status" value="1"/>
</dbReference>
<organism evidence="2 3">
    <name type="scientific">Phragmitibacter flavus</name>
    <dbReference type="NCBI Taxonomy" id="2576071"/>
    <lineage>
        <taxon>Bacteria</taxon>
        <taxon>Pseudomonadati</taxon>
        <taxon>Verrucomicrobiota</taxon>
        <taxon>Verrucomicrobiia</taxon>
        <taxon>Verrucomicrobiales</taxon>
        <taxon>Verrucomicrobiaceae</taxon>
        <taxon>Phragmitibacter</taxon>
    </lineage>
</organism>
<accession>A0A5R8KGK3</accession>
<protein>
    <recommendedName>
        <fullName evidence="1">Multi-ubiquitin domain-containing protein</fullName>
    </recommendedName>
</protein>
<dbReference type="AlphaFoldDB" id="A0A5R8KGK3"/>
<dbReference type="RefSeq" id="WP_138085574.1">
    <property type="nucleotide sequence ID" value="NZ_VAUV01000005.1"/>
</dbReference>
<evidence type="ECO:0000313" key="3">
    <source>
        <dbReference type="Proteomes" id="UP000306196"/>
    </source>
</evidence>
<gene>
    <name evidence="2" type="ORF">FEM03_07470</name>
</gene>
<dbReference type="InterPro" id="IPR027802">
    <property type="entry name" value="Multi-ubiquitin_dom"/>
</dbReference>
<dbReference type="InterPro" id="IPR025701">
    <property type="entry name" value="UBQ-conjugat_E2_E"/>
</dbReference>
<proteinExistence type="predicted"/>